<evidence type="ECO:0000256" key="2">
    <source>
        <dbReference type="SAM" id="MobiDB-lite"/>
    </source>
</evidence>
<dbReference type="GO" id="GO:0003678">
    <property type="term" value="F:DNA helicase activity"/>
    <property type="evidence" value="ECO:0007669"/>
    <property type="project" value="UniProtKB-EC"/>
</dbReference>
<dbReference type="InterPro" id="IPR027417">
    <property type="entry name" value="P-loop_NTPase"/>
</dbReference>
<dbReference type="Pfam" id="PF05096">
    <property type="entry name" value="Glu_cyclase_2"/>
    <property type="match status" value="1"/>
</dbReference>
<protein>
    <submittedName>
        <fullName evidence="4">NFX1-type zinc finger-containing protein 1</fullName>
    </submittedName>
</protein>
<comment type="catalytic activity">
    <reaction evidence="1">
        <text>ATP + H2O = ADP + phosphate + H(+)</text>
        <dbReference type="Rhea" id="RHEA:13065"/>
        <dbReference type="ChEBI" id="CHEBI:15377"/>
        <dbReference type="ChEBI" id="CHEBI:15378"/>
        <dbReference type="ChEBI" id="CHEBI:30616"/>
        <dbReference type="ChEBI" id="CHEBI:43474"/>
        <dbReference type="ChEBI" id="CHEBI:456216"/>
        <dbReference type="EC" id="3.6.4.12"/>
    </reaction>
    <physiologicalReaction direction="left-to-right" evidence="1">
        <dbReference type="Rhea" id="RHEA:13066"/>
    </physiologicalReaction>
</comment>
<dbReference type="OrthoDB" id="409395at2759"/>
<gene>
    <name evidence="4" type="primary">Znfx1</name>
    <name evidence="4" type="ORF">AK812_SmicGene24390</name>
</gene>
<dbReference type="InterPro" id="IPR057373">
    <property type="entry name" value="ZNFX1"/>
</dbReference>
<feature type="region of interest" description="Disordered" evidence="2">
    <location>
        <begin position="1674"/>
        <end position="1696"/>
    </location>
</feature>
<dbReference type="Pfam" id="PF13086">
    <property type="entry name" value="AAA_11"/>
    <property type="match status" value="1"/>
</dbReference>
<dbReference type="Proteomes" id="UP000186817">
    <property type="component" value="Unassembled WGS sequence"/>
</dbReference>
<feature type="compositionally biased region" description="Low complexity" evidence="2">
    <location>
        <begin position="1776"/>
        <end position="1785"/>
    </location>
</feature>
<evidence type="ECO:0000259" key="3">
    <source>
        <dbReference type="SMART" id="SM00487"/>
    </source>
</evidence>
<evidence type="ECO:0000256" key="1">
    <source>
        <dbReference type="ARBA" id="ARBA00048432"/>
    </source>
</evidence>
<evidence type="ECO:0000313" key="4">
    <source>
        <dbReference type="EMBL" id="OLP93657.1"/>
    </source>
</evidence>
<dbReference type="InterPro" id="IPR042468">
    <property type="entry name" value="Peptidase_C65_otubain_sub1"/>
</dbReference>
<dbReference type="InterPro" id="IPR019400">
    <property type="entry name" value="Peptidase_C65_otubain"/>
</dbReference>
<feature type="compositionally biased region" description="Basic and acidic residues" evidence="2">
    <location>
        <begin position="1728"/>
        <end position="1737"/>
    </location>
</feature>
<feature type="compositionally biased region" description="Basic residues" evidence="2">
    <location>
        <begin position="1"/>
        <end position="12"/>
    </location>
</feature>
<evidence type="ECO:0000313" key="5">
    <source>
        <dbReference type="Proteomes" id="UP000186817"/>
    </source>
</evidence>
<dbReference type="GO" id="GO:0016603">
    <property type="term" value="F:glutaminyl-peptide cyclotransferase activity"/>
    <property type="evidence" value="ECO:0007669"/>
    <property type="project" value="InterPro"/>
</dbReference>
<proteinExistence type="predicted"/>
<dbReference type="PANTHER" id="PTHR31270:SF1">
    <property type="entry name" value="GLUTAMINYL-PEPTIDE CYCLOTRANSFERASE"/>
    <property type="match status" value="1"/>
</dbReference>
<dbReference type="SUPFAM" id="SSF52540">
    <property type="entry name" value="P-loop containing nucleoside triphosphate hydrolases"/>
    <property type="match status" value="2"/>
</dbReference>
<feature type="region of interest" description="Disordered" evidence="2">
    <location>
        <begin position="1"/>
        <end position="30"/>
    </location>
</feature>
<feature type="domain" description="Helicase ATP-binding" evidence="3">
    <location>
        <begin position="629"/>
        <end position="1023"/>
    </location>
</feature>
<comment type="caution">
    <text evidence="4">The sequence shown here is derived from an EMBL/GenBank/DDBJ whole genome shotgun (WGS) entry which is preliminary data.</text>
</comment>
<reference evidence="4 5" key="1">
    <citation type="submission" date="2016-02" db="EMBL/GenBank/DDBJ databases">
        <title>Genome analysis of coral dinoflagellate symbionts highlights evolutionary adaptations to a symbiotic lifestyle.</title>
        <authorList>
            <person name="Aranda M."/>
            <person name="Li Y."/>
            <person name="Liew Y.J."/>
            <person name="Baumgarten S."/>
            <person name="Simakov O."/>
            <person name="Wilson M."/>
            <person name="Piel J."/>
            <person name="Ashoor H."/>
            <person name="Bougouffa S."/>
            <person name="Bajic V.B."/>
            <person name="Ryu T."/>
            <person name="Ravasi T."/>
            <person name="Bayer T."/>
            <person name="Micklem G."/>
            <person name="Kim H."/>
            <person name="Bhak J."/>
            <person name="Lajeunesse T.C."/>
            <person name="Voolstra C.R."/>
        </authorList>
    </citation>
    <scope>NUCLEOTIDE SEQUENCE [LARGE SCALE GENOMIC DNA]</scope>
    <source>
        <strain evidence="4 5">CCMP2467</strain>
    </source>
</reference>
<dbReference type="Pfam" id="PF25396">
    <property type="entry name" value="ZNFX1"/>
    <property type="match status" value="1"/>
</dbReference>
<accession>A0A1Q9DES1</accession>
<name>A0A1Q9DES1_SYMMI</name>
<dbReference type="InterPro" id="IPR007788">
    <property type="entry name" value="QCT"/>
</dbReference>
<keyword evidence="5" id="KW-1185">Reference proteome</keyword>
<dbReference type="Pfam" id="PF10275">
    <property type="entry name" value="Peptidase_C65"/>
    <property type="match status" value="1"/>
</dbReference>
<feature type="region of interest" description="Disordered" evidence="2">
    <location>
        <begin position="825"/>
        <end position="868"/>
    </location>
</feature>
<dbReference type="InterPro" id="IPR029063">
    <property type="entry name" value="SAM-dependent_MTases_sf"/>
</dbReference>
<dbReference type="EMBL" id="LSRX01000573">
    <property type="protein sequence ID" value="OLP93657.1"/>
    <property type="molecule type" value="Genomic_DNA"/>
</dbReference>
<dbReference type="SMART" id="SM00487">
    <property type="entry name" value="DEXDc"/>
    <property type="match status" value="1"/>
</dbReference>
<dbReference type="InterPro" id="IPR041677">
    <property type="entry name" value="DNA2/NAM7_AAA_11"/>
</dbReference>
<dbReference type="PANTHER" id="PTHR31270">
    <property type="entry name" value="GLUTAMINYL-PEPTIDE CYCLOTRANSFERASE"/>
    <property type="match status" value="1"/>
</dbReference>
<dbReference type="InterPro" id="IPR014001">
    <property type="entry name" value="Helicase_ATP-bd"/>
</dbReference>
<organism evidence="4 5">
    <name type="scientific">Symbiodinium microadriaticum</name>
    <name type="common">Dinoflagellate</name>
    <name type="synonym">Zooxanthella microadriatica</name>
    <dbReference type="NCBI Taxonomy" id="2951"/>
    <lineage>
        <taxon>Eukaryota</taxon>
        <taxon>Sar</taxon>
        <taxon>Alveolata</taxon>
        <taxon>Dinophyceae</taxon>
        <taxon>Suessiales</taxon>
        <taxon>Symbiodiniaceae</taxon>
        <taxon>Symbiodinium</taxon>
    </lineage>
</organism>
<dbReference type="Gene3D" id="3.40.50.150">
    <property type="entry name" value="Vaccinia Virus protein VP39"/>
    <property type="match status" value="1"/>
</dbReference>
<dbReference type="SUPFAM" id="SSF53335">
    <property type="entry name" value="S-adenosyl-L-methionine-dependent methyltransferases"/>
    <property type="match status" value="1"/>
</dbReference>
<sequence>MPSGARSRKRAGPKSASDERSAAEERQPSSRRIATALGVAAVVAVAGLAGKQLFHTSTESGRSFSGDPKIYGFDVVETYPHDPEAFTQGLLWANGSLYESTGLYGRSSIREFQLGPGGEVRLMRKLELDGRDFGEGLVQRRGQLLQLLWRRGEGIRYRARAGEGGQLKKAGKFRTPLNDGWGIEAHENQLILTDSGHELITLDENFEVVRRVPVNDAGAFVEMVNELEMVGEELWANVYGTECLARIDTESGSVTGWVLLHGLLEKERANWRAGDAGSEAPDVLNGIAWDAASKRLFVTGKLWSQLYEIQVKPSQAWENSVRIGSSVARKGLSDDVITMLKCLEKTFPEEVSLGRVLGAKAPKKQRTVAEDAVEILEASHYQEMPILPTSAEMIGHCAFEVSENMQTYEKCADYIQTHFMLLREDYIEPLRAGIKLFMQGRHSPKDLHVYTGVKVVGVLSTWEGLVYRIELRREEIRKVSWDKSKQLMYGSLLCFSDDDFKSLIWATVWRRDPALISSKAQLDIRLPFDPWDDRLSPGKVFCCIENVTIYFEAYRHVLIALQNMRATDVPFQHTLLSQQPDPLPPTYLKEETDMFHFHNVFSSCEKADCEVSAPKSFRILAEWPPALRQALDLDPSQLDAVQHALTNQMALIQGPPGTGKTFVGLKIVQAILDNTKVLRHSPILVVCYTNHALDQFLEGIFKFCENIVRIGSRSKSEQMMRRNLKELVMSVPSSREFHQARKCLTERRDYLRDELSKAIVQVDSHTVSAAQAKSLMSEQQFEEFYQGFLDYLGDAKDDFPEDAWVVDDEIWARVMKEWLGTSDPSRFAPVPKHQGGGLPSFKTFGLTEDSDDDDYAPYGSKDDGDEEEAANEIYERKLDVDNEQTEQVDEKRKSRMDFFQELNNAWLPYVDEYYETLTPEMRSLDWREENLWRLLPQQRRECYRQWLVEAHEEARGILPELAHLLERNAESRAALDRDRKLAVLREMQVVGMTTTAVSKYQQLLKELRPEVVIVEEAAEVLEVMGSATSGCSGDCEQCSTCARNGCGHLCLIQREREKEQKAVMKTFTVNASAPDDDSVAPELQRYAVHGEDKLSQNICFGVTSGEEVLFEEAPSIGSHMDELLSIIDFIRYHRGELASSPWLASKRVRLMKRGNASRLFRRLVPLAALVVGSLLCASPGYAAVAESAQGSQASMTAQEVKALTRTVREVDALQEVVRAKGTVPNFGRVADKIVKRGMRIAGAKDGSQLEKALDAPLEALFHQQLRTLSARAADRYEASMAAKPNPVEARRSAEAEFLEGAKTLVRPSGEWSYEVELQDLLGRIAGSSGQDMKLVQEQGRQGQGKHVTLEVIRKLQQQSEAVQREVETRGAFPWKINWQYFVDNSPVGFRGQYSQGRSIVELLLLPSPDPRMKNNLLNKIGPLNLAVAFDMCCNPFLNNLEARTSQMSDIGAAYIRLRNYHEVVGGVSLQPWQTREDQTPGTGILMLEIDPRRWKLLLSHFTSKYLASHVIDTVSGRRGTVIFGALEALMVSEDHERLNQIMLALRQVQLETVPEQKRHNQMLQIMRTWRSPHQIEQWIAQDAALDQLSYPTLHGCHGHPPRLVNVGVAGGYTYTYIPSMACSMKKEEMQEEGWKEHQDNGMGHHDLEIREIDLTKTRRSEEVGEGFTLALQSAGVPLQRPDEGGSLDASLEAGSGSCRCSAGAVAALNDRRSGEIAAEGTPRGGGKGKLDGKDGKGKHWQPQWRRQGQDTSADSSGGRYGPGLASADWALPPPSSSAQTSSSALSERLQPTLHLDMPGLSLDRDVVLLSFFDGMGSAAPALTRLQVRVRAVIAWEVDPSAILVSKRMFRGLQFDRGDLEADDVDELARKLRALNEERRSLFFVCTGPPCPDFSRIKPDGQGRKGSTGRLFETFCHFLQELETQDIDYFSKQLRAEAIVLHASAFGLMSVRCGYPDADSLAEELLDSHFFVLFILGRHRVLLRRWRISQHQLLGGESTAIAGHFEWVASSANISDKALHSVGGEAVELLSVGCRPAVQPVSRDVNALAGRVPKVRRLLQPGRGLPTAEAGASYPSPGHALLTAALFLDVAGILARKGLARIGEIFAATRADLVLPSDVQQTMDCILLAIQELKTRHTAAKHQAADDIAQRILKVKRQLAGRAKYTNYWKRALIRACRRLVRQFLMKRAHDRSPSGLTYDQLVKALDSKYTCMEDFCKHVVDPLGRDAETLALDALPQQLGVGLRMWILDRRDEVSLISLDTPGPQGEVDVHVIFKPGHYDLLYPGAACPLTACRPPSMITGVTFGAGQFAAASSAHILTALHPRTQHVVLIGDHQQLRPSTAVYRLSKNFHLDVSLFERLIHNGAAHVTLLQQRRMHPKISRLIKPLYPQLRDHSSTEKNCS</sequence>
<feature type="compositionally biased region" description="Basic and acidic residues" evidence="2">
    <location>
        <begin position="16"/>
        <end position="28"/>
    </location>
</feature>
<dbReference type="Gene3D" id="3.30.200.60">
    <property type="entry name" value="Peptidase C65 Otubain, subdomain 1"/>
    <property type="match status" value="1"/>
</dbReference>
<feature type="region of interest" description="Disordered" evidence="2">
    <location>
        <begin position="1713"/>
        <end position="1785"/>
    </location>
</feature>
<feature type="compositionally biased region" description="Polar residues" evidence="2">
    <location>
        <begin position="1744"/>
        <end position="1755"/>
    </location>
</feature>
<dbReference type="Gene3D" id="3.40.50.300">
    <property type="entry name" value="P-loop containing nucleotide triphosphate hydrolases"/>
    <property type="match status" value="3"/>
</dbReference>